<dbReference type="AlphaFoldDB" id="A0A9W7ZQN7"/>
<reference evidence="1" key="1">
    <citation type="submission" date="2022-07" db="EMBL/GenBank/DDBJ databases">
        <title>Phylogenomic reconstructions and comparative analyses of Kickxellomycotina fungi.</title>
        <authorList>
            <person name="Reynolds N.K."/>
            <person name="Stajich J.E."/>
            <person name="Barry K."/>
            <person name="Grigoriev I.V."/>
            <person name="Crous P."/>
            <person name="Smith M.E."/>
        </authorList>
    </citation>
    <scope>NUCLEOTIDE SEQUENCE</scope>
    <source>
        <strain evidence="1">NBRC 100468</strain>
    </source>
</reference>
<keyword evidence="2" id="KW-1185">Reference proteome</keyword>
<proteinExistence type="predicted"/>
<organism evidence="1 2">
    <name type="scientific">Mycoemilia scoparia</name>
    <dbReference type="NCBI Taxonomy" id="417184"/>
    <lineage>
        <taxon>Eukaryota</taxon>
        <taxon>Fungi</taxon>
        <taxon>Fungi incertae sedis</taxon>
        <taxon>Zoopagomycota</taxon>
        <taxon>Kickxellomycotina</taxon>
        <taxon>Kickxellomycetes</taxon>
        <taxon>Kickxellales</taxon>
        <taxon>Kickxellaceae</taxon>
        <taxon>Mycoemilia</taxon>
    </lineage>
</organism>
<accession>A0A9W7ZQN7</accession>
<evidence type="ECO:0000313" key="2">
    <source>
        <dbReference type="Proteomes" id="UP001150538"/>
    </source>
</evidence>
<evidence type="ECO:0000313" key="1">
    <source>
        <dbReference type="EMBL" id="KAJ1914568.1"/>
    </source>
</evidence>
<protein>
    <submittedName>
        <fullName evidence="1">Uncharacterized protein</fullName>
    </submittedName>
</protein>
<gene>
    <name evidence="1" type="ORF">H4219_004729</name>
</gene>
<comment type="caution">
    <text evidence="1">The sequence shown here is derived from an EMBL/GenBank/DDBJ whole genome shotgun (WGS) entry which is preliminary data.</text>
</comment>
<name>A0A9W7ZQN7_9FUNG</name>
<dbReference type="EMBL" id="JANBPU010000191">
    <property type="protein sequence ID" value="KAJ1914568.1"/>
    <property type="molecule type" value="Genomic_DNA"/>
</dbReference>
<sequence length="143" mass="16357">MVILKLNAVDNTEDLQKIISSIVPFANQIGKLMESKVVSARGLYDELSQSTTDKNEETDPDVNKHLLSLVGNVDELNDFLVRANDKIGKIAEQMESQSIGSDFYFSMVEKFFQYSFYFGLEIYKFDDSHTNCLKIIEERAQQK</sequence>
<dbReference type="Proteomes" id="UP001150538">
    <property type="component" value="Unassembled WGS sequence"/>
</dbReference>